<keyword evidence="2" id="KW-1185">Reference proteome</keyword>
<evidence type="ECO:0000313" key="2">
    <source>
        <dbReference type="Proteomes" id="UP000324222"/>
    </source>
</evidence>
<evidence type="ECO:0000313" key="1">
    <source>
        <dbReference type="EMBL" id="MPC81443.1"/>
    </source>
</evidence>
<comment type="caution">
    <text evidence="1">The sequence shown here is derived from an EMBL/GenBank/DDBJ whole genome shotgun (WGS) entry which is preliminary data.</text>
</comment>
<accession>A0A5B7IGI7</accession>
<dbReference type="AlphaFoldDB" id="A0A5B7IGI7"/>
<reference evidence="1 2" key="1">
    <citation type="submission" date="2019-05" db="EMBL/GenBank/DDBJ databases">
        <title>Another draft genome of Portunus trituberculatus and its Hox gene families provides insights of decapod evolution.</title>
        <authorList>
            <person name="Jeong J.-H."/>
            <person name="Song I."/>
            <person name="Kim S."/>
            <person name="Choi T."/>
            <person name="Kim D."/>
            <person name="Ryu S."/>
            <person name="Kim W."/>
        </authorList>
    </citation>
    <scope>NUCLEOTIDE SEQUENCE [LARGE SCALE GENOMIC DNA]</scope>
    <source>
        <tissue evidence="1">Muscle</tissue>
    </source>
</reference>
<dbReference type="EMBL" id="VSRR010056965">
    <property type="protein sequence ID" value="MPC81443.1"/>
    <property type="molecule type" value="Genomic_DNA"/>
</dbReference>
<sequence length="89" mass="9845">MRVKAHRGVGVCEWRTHALVWPILYFSASRLIVSRMTIAAFLSSSAAAEALEHRMEYLSGRGSAAVLPQAWQISIPAGVGRRQDCYRGD</sequence>
<organism evidence="1 2">
    <name type="scientific">Portunus trituberculatus</name>
    <name type="common">Swimming crab</name>
    <name type="synonym">Neptunus trituberculatus</name>
    <dbReference type="NCBI Taxonomy" id="210409"/>
    <lineage>
        <taxon>Eukaryota</taxon>
        <taxon>Metazoa</taxon>
        <taxon>Ecdysozoa</taxon>
        <taxon>Arthropoda</taxon>
        <taxon>Crustacea</taxon>
        <taxon>Multicrustacea</taxon>
        <taxon>Malacostraca</taxon>
        <taxon>Eumalacostraca</taxon>
        <taxon>Eucarida</taxon>
        <taxon>Decapoda</taxon>
        <taxon>Pleocyemata</taxon>
        <taxon>Brachyura</taxon>
        <taxon>Eubrachyura</taxon>
        <taxon>Portunoidea</taxon>
        <taxon>Portunidae</taxon>
        <taxon>Portuninae</taxon>
        <taxon>Portunus</taxon>
    </lineage>
</organism>
<name>A0A5B7IGI7_PORTR</name>
<proteinExistence type="predicted"/>
<gene>
    <name evidence="1" type="ORF">E2C01_076059</name>
</gene>
<protein>
    <submittedName>
        <fullName evidence="1">Uncharacterized protein</fullName>
    </submittedName>
</protein>
<dbReference type="Proteomes" id="UP000324222">
    <property type="component" value="Unassembled WGS sequence"/>
</dbReference>